<dbReference type="RefSeq" id="WP_212688139.1">
    <property type="nucleotide sequence ID" value="NZ_JAGSPN010000008.1"/>
</dbReference>
<evidence type="ECO:0000313" key="2">
    <source>
        <dbReference type="Proteomes" id="UP000680067"/>
    </source>
</evidence>
<comment type="caution">
    <text evidence="1">The sequence shown here is derived from an EMBL/GenBank/DDBJ whole genome shotgun (WGS) entry which is preliminary data.</text>
</comment>
<dbReference type="EMBL" id="JAGSPN010000008">
    <property type="protein sequence ID" value="MBR7782834.1"/>
    <property type="molecule type" value="Genomic_DNA"/>
</dbReference>
<reference evidence="1" key="1">
    <citation type="submission" date="2021-04" db="EMBL/GenBank/DDBJ databases">
        <title>novel species isolated from subtropical streams in China.</title>
        <authorList>
            <person name="Lu H."/>
        </authorList>
    </citation>
    <scope>NUCLEOTIDE SEQUENCE</scope>
    <source>
        <strain evidence="1">LFS511W</strain>
    </source>
</reference>
<name>A0A941DMN9_9BURK</name>
<proteinExistence type="predicted"/>
<organism evidence="1 2">
    <name type="scientific">Undibacterium luofuense</name>
    <dbReference type="NCBI Taxonomy" id="2828733"/>
    <lineage>
        <taxon>Bacteria</taxon>
        <taxon>Pseudomonadati</taxon>
        <taxon>Pseudomonadota</taxon>
        <taxon>Betaproteobacteria</taxon>
        <taxon>Burkholderiales</taxon>
        <taxon>Oxalobacteraceae</taxon>
        <taxon>Undibacterium</taxon>
    </lineage>
</organism>
<protein>
    <submittedName>
        <fullName evidence="1">Uncharacterized protein</fullName>
    </submittedName>
</protein>
<accession>A0A941DMN9</accession>
<sequence length="71" mass="7795">MSTHTVTRTPVPADTLLSDMAAANNTSRDKYPLTQPVFSTSCAIEYLPGKEGGFAITERVVLHSSKRRSRK</sequence>
<gene>
    <name evidence="1" type="ORF">KDM89_11820</name>
</gene>
<dbReference type="AlphaFoldDB" id="A0A941DMN9"/>
<evidence type="ECO:0000313" key="1">
    <source>
        <dbReference type="EMBL" id="MBR7782834.1"/>
    </source>
</evidence>
<dbReference type="Proteomes" id="UP000680067">
    <property type="component" value="Unassembled WGS sequence"/>
</dbReference>
<keyword evidence="2" id="KW-1185">Reference proteome</keyword>